<dbReference type="InterPro" id="IPR014325">
    <property type="entry name" value="RNA_pol_sigma-E_actinobac"/>
</dbReference>
<dbReference type="GO" id="GO:0016987">
    <property type="term" value="F:sigma factor activity"/>
    <property type="evidence" value="ECO:0007669"/>
    <property type="project" value="UniProtKB-KW"/>
</dbReference>
<evidence type="ECO:0000256" key="4">
    <source>
        <dbReference type="ARBA" id="ARBA00023125"/>
    </source>
</evidence>
<evidence type="ECO:0000313" key="8">
    <source>
        <dbReference type="EMBL" id="AXB46386.1"/>
    </source>
</evidence>
<proteinExistence type="inferred from homology"/>
<evidence type="ECO:0000256" key="1">
    <source>
        <dbReference type="ARBA" id="ARBA00010641"/>
    </source>
</evidence>
<dbReference type="NCBIfam" id="TIGR02937">
    <property type="entry name" value="sigma70-ECF"/>
    <property type="match status" value="1"/>
</dbReference>
<evidence type="ECO:0000256" key="5">
    <source>
        <dbReference type="ARBA" id="ARBA00023163"/>
    </source>
</evidence>
<protein>
    <submittedName>
        <fullName evidence="8">RNA polymerase subunit sigma-24</fullName>
    </submittedName>
</protein>
<dbReference type="CDD" id="cd06171">
    <property type="entry name" value="Sigma70_r4"/>
    <property type="match status" value="1"/>
</dbReference>
<dbReference type="InterPro" id="IPR013324">
    <property type="entry name" value="RNA_pol_sigma_r3/r4-like"/>
</dbReference>
<dbReference type="InterPro" id="IPR013325">
    <property type="entry name" value="RNA_pol_sigma_r2"/>
</dbReference>
<dbReference type="InterPro" id="IPR007627">
    <property type="entry name" value="RNA_pol_sigma70_r2"/>
</dbReference>
<dbReference type="EMBL" id="CP015163">
    <property type="protein sequence ID" value="AXB46386.1"/>
    <property type="molecule type" value="Genomic_DNA"/>
</dbReference>
<dbReference type="Gene3D" id="1.10.1740.10">
    <property type="match status" value="1"/>
</dbReference>
<keyword evidence="9" id="KW-1185">Reference proteome</keyword>
<evidence type="ECO:0000259" key="6">
    <source>
        <dbReference type="Pfam" id="PF04542"/>
    </source>
</evidence>
<keyword evidence="5" id="KW-0804">Transcription</keyword>
<dbReference type="OrthoDB" id="3692620at2"/>
<dbReference type="PANTHER" id="PTHR43133">
    <property type="entry name" value="RNA POLYMERASE ECF-TYPE SIGMA FACTO"/>
    <property type="match status" value="1"/>
</dbReference>
<dbReference type="InterPro" id="IPR036388">
    <property type="entry name" value="WH-like_DNA-bd_sf"/>
</dbReference>
<evidence type="ECO:0000256" key="2">
    <source>
        <dbReference type="ARBA" id="ARBA00023015"/>
    </source>
</evidence>
<keyword evidence="3" id="KW-0731">Sigma factor</keyword>
<organism evidence="8 9">
    <name type="scientific">Amycolatopsis albispora</name>
    <dbReference type="NCBI Taxonomy" id="1804986"/>
    <lineage>
        <taxon>Bacteria</taxon>
        <taxon>Bacillati</taxon>
        <taxon>Actinomycetota</taxon>
        <taxon>Actinomycetes</taxon>
        <taxon>Pseudonocardiales</taxon>
        <taxon>Pseudonocardiaceae</taxon>
        <taxon>Amycolatopsis</taxon>
    </lineage>
</organism>
<dbReference type="InterPro" id="IPR013249">
    <property type="entry name" value="RNA_pol_sigma70_r4_t2"/>
</dbReference>
<dbReference type="AlphaFoldDB" id="A0A344LEB2"/>
<dbReference type="GO" id="GO:0003677">
    <property type="term" value="F:DNA binding"/>
    <property type="evidence" value="ECO:0007669"/>
    <property type="project" value="UniProtKB-KW"/>
</dbReference>
<dbReference type="Pfam" id="PF04542">
    <property type="entry name" value="Sigma70_r2"/>
    <property type="match status" value="1"/>
</dbReference>
<comment type="similarity">
    <text evidence="1">Belongs to the sigma-70 factor family. ECF subfamily.</text>
</comment>
<dbReference type="Proteomes" id="UP000250434">
    <property type="component" value="Chromosome"/>
</dbReference>
<dbReference type="Gene3D" id="1.10.10.10">
    <property type="entry name" value="Winged helix-like DNA-binding domain superfamily/Winged helix DNA-binding domain"/>
    <property type="match status" value="1"/>
</dbReference>
<sequence>MGPTFDEFVAQRLDPLLRYATVLTCDSHLAQDVVQESLLRAQQRWPRIAATGQPGAYVKRMVTNEYLSWRRRRARADVSLSHTELEALGRRSDDPADDYDARDAMLAGIAALPAKQRAAVVLRYYEDCSDAEIAVLLGCREGTVRSHISRALTTLRAIELEAEQA</sequence>
<dbReference type="SUPFAM" id="SSF88946">
    <property type="entry name" value="Sigma2 domain of RNA polymerase sigma factors"/>
    <property type="match status" value="1"/>
</dbReference>
<accession>A0A344LEB2</accession>
<evidence type="ECO:0000313" key="9">
    <source>
        <dbReference type="Proteomes" id="UP000250434"/>
    </source>
</evidence>
<dbReference type="GO" id="GO:0006352">
    <property type="term" value="P:DNA-templated transcription initiation"/>
    <property type="evidence" value="ECO:0007669"/>
    <property type="project" value="InterPro"/>
</dbReference>
<evidence type="ECO:0000256" key="3">
    <source>
        <dbReference type="ARBA" id="ARBA00023082"/>
    </source>
</evidence>
<dbReference type="KEGG" id="aab:A4R43_31255"/>
<dbReference type="InterPro" id="IPR014284">
    <property type="entry name" value="RNA_pol_sigma-70_dom"/>
</dbReference>
<dbReference type="SUPFAM" id="SSF88659">
    <property type="entry name" value="Sigma3 and sigma4 domains of RNA polymerase sigma factors"/>
    <property type="match status" value="1"/>
</dbReference>
<feature type="domain" description="RNA polymerase sigma-70 region 2" evidence="6">
    <location>
        <begin position="9"/>
        <end position="75"/>
    </location>
</feature>
<name>A0A344LEB2_9PSEU</name>
<evidence type="ECO:0000259" key="7">
    <source>
        <dbReference type="Pfam" id="PF08281"/>
    </source>
</evidence>
<feature type="domain" description="RNA polymerase sigma factor 70 region 4 type 2" evidence="7">
    <location>
        <begin position="104"/>
        <end position="155"/>
    </location>
</feature>
<dbReference type="PANTHER" id="PTHR43133:SF50">
    <property type="entry name" value="ECF RNA POLYMERASE SIGMA FACTOR SIGM"/>
    <property type="match status" value="1"/>
</dbReference>
<keyword evidence="4" id="KW-0238">DNA-binding</keyword>
<keyword evidence="2" id="KW-0805">Transcription regulation</keyword>
<gene>
    <name evidence="8" type="ORF">A4R43_31255</name>
</gene>
<dbReference type="NCBIfam" id="TIGR02983">
    <property type="entry name" value="SigE-fam_strep"/>
    <property type="match status" value="1"/>
</dbReference>
<dbReference type="Pfam" id="PF08281">
    <property type="entry name" value="Sigma70_r4_2"/>
    <property type="match status" value="1"/>
</dbReference>
<reference evidence="8 9" key="1">
    <citation type="submission" date="2016-04" db="EMBL/GenBank/DDBJ databases">
        <title>Complete genome sequence and analysis of deep-sea sediment isolate, Amycolatopsis sp. WP1.</title>
        <authorList>
            <person name="Wang H."/>
            <person name="Chen S."/>
            <person name="Wu Q."/>
        </authorList>
    </citation>
    <scope>NUCLEOTIDE SEQUENCE [LARGE SCALE GENOMIC DNA]</scope>
    <source>
        <strain evidence="8 9">WP1</strain>
    </source>
</reference>
<dbReference type="RefSeq" id="WP_113695439.1">
    <property type="nucleotide sequence ID" value="NZ_CP015163.1"/>
</dbReference>
<dbReference type="InterPro" id="IPR039425">
    <property type="entry name" value="RNA_pol_sigma-70-like"/>
</dbReference>